<dbReference type="Proteomes" id="UP000192907">
    <property type="component" value="Unassembled WGS sequence"/>
</dbReference>
<gene>
    <name evidence="5" type="ORF">SAMN06296036_110127</name>
</gene>
<dbReference type="SUPFAM" id="SSF53335">
    <property type="entry name" value="S-adenosyl-L-methionine-dependent methyltransferases"/>
    <property type="match status" value="1"/>
</dbReference>
<sequence length="201" mass="22553">MEQKEPWQERWRSGRTGWDHGDAHPALFEIMAIASREGGLSKAARVVVPGCGRGHEAAALAESGYTVTALDFVDEAIQQALSLYEHVPGLTFKAQDFFLEEPDQYDALVDRAMLCALQPDHRHEYVAKVSEILKPEGLFLGILFAEQDPPRDEGPPFMLNEAQIEALFGSGFDLVSWESQPNRATPSIITREWLCVWRKKS</sequence>
<evidence type="ECO:0000256" key="4">
    <source>
        <dbReference type="ARBA" id="ARBA00022691"/>
    </source>
</evidence>
<keyword evidence="2 5" id="KW-0489">Methyltransferase</keyword>
<evidence type="ECO:0000256" key="1">
    <source>
        <dbReference type="ARBA" id="ARBA00022553"/>
    </source>
</evidence>
<keyword evidence="4" id="KW-0949">S-adenosyl-L-methionine</keyword>
<dbReference type="CDD" id="cd02440">
    <property type="entry name" value="AdoMet_MTases"/>
    <property type="match status" value="1"/>
</dbReference>
<reference evidence="6" key="1">
    <citation type="submission" date="2017-04" db="EMBL/GenBank/DDBJ databases">
        <authorList>
            <person name="Varghese N."/>
            <person name="Submissions S."/>
        </authorList>
    </citation>
    <scope>NUCLEOTIDE SEQUENCE [LARGE SCALE GENOMIC DNA]</scope>
    <source>
        <strain evidence="6">RKEM611</strain>
    </source>
</reference>
<dbReference type="PANTHER" id="PTHR32183:SF6">
    <property type="entry name" value="CYSTEINE SULFINATE DESULFINASE_CYSTEINE DESULFURASE AND RELATED ENZYMES"/>
    <property type="match status" value="1"/>
</dbReference>
<dbReference type="GO" id="GO:0008757">
    <property type="term" value="F:S-adenosylmethionine-dependent methyltransferase activity"/>
    <property type="evidence" value="ECO:0007669"/>
    <property type="project" value="InterPro"/>
</dbReference>
<dbReference type="PROSITE" id="PS51585">
    <property type="entry name" value="SAM_MT_TPMT"/>
    <property type="match status" value="1"/>
</dbReference>
<dbReference type="InterPro" id="IPR029063">
    <property type="entry name" value="SAM-dependent_MTases_sf"/>
</dbReference>
<proteinExistence type="predicted"/>
<dbReference type="PANTHER" id="PTHR32183">
    <property type="match status" value="1"/>
</dbReference>
<evidence type="ECO:0000313" key="5">
    <source>
        <dbReference type="EMBL" id="SMF34086.1"/>
    </source>
</evidence>
<organism evidence="5 6">
    <name type="scientific">Pseudobacteriovorax antillogorgiicola</name>
    <dbReference type="NCBI Taxonomy" id="1513793"/>
    <lineage>
        <taxon>Bacteria</taxon>
        <taxon>Pseudomonadati</taxon>
        <taxon>Bdellovibrionota</taxon>
        <taxon>Oligoflexia</taxon>
        <taxon>Oligoflexales</taxon>
        <taxon>Pseudobacteriovoracaceae</taxon>
        <taxon>Pseudobacteriovorax</taxon>
    </lineage>
</organism>
<dbReference type="GO" id="GO:0032259">
    <property type="term" value="P:methylation"/>
    <property type="evidence" value="ECO:0007669"/>
    <property type="project" value="UniProtKB-KW"/>
</dbReference>
<dbReference type="OrthoDB" id="5288703at2"/>
<dbReference type="RefSeq" id="WP_132320882.1">
    <property type="nucleotide sequence ID" value="NZ_FWZT01000010.1"/>
</dbReference>
<evidence type="ECO:0000256" key="3">
    <source>
        <dbReference type="ARBA" id="ARBA00022679"/>
    </source>
</evidence>
<dbReference type="InterPro" id="IPR008854">
    <property type="entry name" value="TPMT"/>
</dbReference>
<keyword evidence="1" id="KW-0597">Phosphoprotein</keyword>
<evidence type="ECO:0000313" key="6">
    <source>
        <dbReference type="Proteomes" id="UP000192907"/>
    </source>
</evidence>
<keyword evidence="3 5" id="KW-0808">Transferase</keyword>
<dbReference type="Gene3D" id="3.40.50.150">
    <property type="entry name" value="Vaccinia Virus protein VP39"/>
    <property type="match status" value="1"/>
</dbReference>
<name>A0A1Y6C4Q5_9BACT</name>
<dbReference type="STRING" id="1513793.SAMN06296036_110127"/>
<protein>
    <submittedName>
        <fullName evidence="5">Thiopurine S-methyltransferase</fullName>
    </submittedName>
</protein>
<dbReference type="AlphaFoldDB" id="A0A1Y6C4Q5"/>
<accession>A0A1Y6C4Q5</accession>
<keyword evidence="6" id="KW-1185">Reference proteome</keyword>
<evidence type="ECO:0000256" key="2">
    <source>
        <dbReference type="ARBA" id="ARBA00022603"/>
    </source>
</evidence>
<dbReference type="EMBL" id="FWZT01000010">
    <property type="protein sequence ID" value="SMF34086.1"/>
    <property type="molecule type" value="Genomic_DNA"/>
</dbReference>
<dbReference type="Pfam" id="PF05724">
    <property type="entry name" value="TPMT"/>
    <property type="match status" value="1"/>
</dbReference>